<evidence type="ECO:0000259" key="1">
    <source>
        <dbReference type="Pfam" id="PF14291"/>
    </source>
</evidence>
<evidence type="ECO:0000313" key="3">
    <source>
        <dbReference type="RefSeq" id="XP_065658433.1"/>
    </source>
</evidence>
<evidence type="ECO:0000313" key="2">
    <source>
        <dbReference type="Proteomes" id="UP001652625"/>
    </source>
</evidence>
<name>A0ABM4C9U0_HYDVU</name>
<accession>A0ABM4C9U0</accession>
<dbReference type="SUPFAM" id="SSF53098">
    <property type="entry name" value="Ribonuclease H-like"/>
    <property type="match status" value="1"/>
</dbReference>
<keyword evidence="2" id="KW-1185">Reference proteome</keyword>
<feature type="domain" description="DUF4371" evidence="1">
    <location>
        <begin position="293"/>
        <end position="489"/>
    </location>
</feature>
<dbReference type="Pfam" id="PF14291">
    <property type="entry name" value="DUF4371"/>
    <property type="match status" value="1"/>
</dbReference>
<gene>
    <name evidence="3" type="primary">LOC136082942</name>
</gene>
<dbReference type="InterPro" id="IPR012337">
    <property type="entry name" value="RNaseH-like_sf"/>
</dbReference>
<dbReference type="Proteomes" id="UP001652625">
    <property type="component" value="Chromosome 08"/>
</dbReference>
<dbReference type="InterPro" id="IPR025398">
    <property type="entry name" value="DUF4371"/>
</dbReference>
<dbReference type="PANTHER" id="PTHR45749">
    <property type="match status" value="1"/>
</dbReference>
<dbReference type="PANTHER" id="PTHR45749:SF21">
    <property type="entry name" value="DUF4371 DOMAIN-CONTAINING PROTEIN"/>
    <property type="match status" value="1"/>
</dbReference>
<dbReference type="GeneID" id="136082942"/>
<sequence length="575" mass="66067">MNKVKTNRKGGAEKIRDKRIAELKVDDNSSDFFPRELWEVRRENFDNFNDDTSEFEIKTNIPIFSSVSIKVYYIPTTSLVKYSNTYPVCTSTSTVHDSNNLNINEKCLELVIESDETKNPTFFSVEDIIIRSNININSIIDDETVDLKFPTNPKNLTVVQKLEFVNTIHPCQPKFLENVAWSLHKIYNRTDLKGNLIPRKWLTVKCKGNNYVEAVYCTIWMVFSSSASNFCSGCTNFKNIYATIESHENSQVHGLAVEAYILASNNYNIENSVNINMMNLKKKQALERIHVLEQVFEIVKLLGKQNLPYRGSGSSESLYNINCENINYNRGNFLELLKFTAKRDSILNDYLTVAIESSKKRKENISNNSKRRGSLVTMLSKNTVNKVILAILELIRRKIKGELGDKQFSIQVGSTQDIGSTDQAAVCIRYVFKSEVKERLFAVLEVKNSSGKGIYKLLKKYFDDHLINFKNIVGESFDGAANMRGDFNGLHAYIKKENKNSIYIWCYAHILNLCICDTCDNKDAIKLFGLLNRLSTFFSDSYKRMNAWKEQQEQLGTGQNKLRKLQKIGETRWWS</sequence>
<proteinExistence type="predicted"/>
<reference evidence="3" key="1">
    <citation type="submission" date="2025-08" db="UniProtKB">
        <authorList>
            <consortium name="RefSeq"/>
        </authorList>
    </citation>
    <scope>IDENTIFICATION</scope>
</reference>
<organism evidence="2 3">
    <name type="scientific">Hydra vulgaris</name>
    <name type="common">Hydra</name>
    <name type="synonym">Hydra attenuata</name>
    <dbReference type="NCBI Taxonomy" id="6087"/>
    <lineage>
        <taxon>Eukaryota</taxon>
        <taxon>Metazoa</taxon>
        <taxon>Cnidaria</taxon>
        <taxon>Hydrozoa</taxon>
        <taxon>Hydroidolina</taxon>
        <taxon>Anthoathecata</taxon>
        <taxon>Aplanulata</taxon>
        <taxon>Hydridae</taxon>
        <taxon>Hydra</taxon>
    </lineage>
</organism>
<dbReference type="RefSeq" id="XP_065658433.1">
    <property type="nucleotide sequence ID" value="XM_065802361.1"/>
</dbReference>
<protein>
    <submittedName>
        <fullName evidence="3">Zinc finger MYM-type protein 1-like</fullName>
    </submittedName>
</protein>